<accession>A0A9P6AQR2</accession>
<gene>
    <name evidence="1" type="ORF">BS47DRAFT_1364932</name>
</gene>
<proteinExistence type="predicted"/>
<reference evidence="1" key="1">
    <citation type="journal article" date="2020" name="Nat. Commun.">
        <title>Large-scale genome sequencing of mycorrhizal fungi provides insights into the early evolution of symbiotic traits.</title>
        <authorList>
            <person name="Miyauchi S."/>
            <person name="Kiss E."/>
            <person name="Kuo A."/>
            <person name="Drula E."/>
            <person name="Kohler A."/>
            <person name="Sanchez-Garcia M."/>
            <person name="Morin E."/>
            <person name="Andreopoulos B."/>
            <person name="Barry K.W."/>
            <person name="Bonito G."/>
            <person name="Buee M."/>
            <person name="Carver A."/>
            <person name="Chen C."/>
            <person name="Cichocki N."/>
            <person name="Clum A."/>
            <person name="Culley D."/>
            <person name="Crous P.W."/>
            <person name="Fauchery L."/>
            <person name="Girlanda M."/>
            <person name="Hayes R.D."/>
            <person name="Keri Z."/>
            <person name="LaButti K."/>
            <person name="Lipzen A."/>
            <person name="Lombard V."/>
            <person name="Magnuson J."/>
            <person name="Maillard F."/>
            <person name="Murat C."/>
            <person name="Nolan M."/>
            <person name="Ohm R.A."/>
            <person name="Pangilinan J."/>
            <person name="Pereira M.F."/>
            <person name="Perotto S."/>
            <person name="Peter M."/>
            <person name="Pfister S."/>
            <person name="Riley R."/>
            <person name="Sitrit Y."/>
            <person name="Stielow J.B."/>
            <person name="Szollosi G."/>
            <person name="Zifcakova L."/>
            <person name="Stursova M."/>
            <person name="Spatafora J.W."/>
            <person name="Tedersoo L."/>
            <person name="Vaario L.M."/>
            <person name="Yamada A."/>
            <person name="Yan M."/>
            <person name="Wang P."/>
            <person name="Xu J."/>
            <person name="Bruns T."/>
            <person name="Baldrian P."/>
            <person name="Vilgalys R."/>
            <person name="Dunand C."/>
            <person name="Henrissat B."/>
            <person name="Grigoriev I.V."/>
            <person name="Hibbett D."/>
            <person name="Nagy L.G."/>
            <person name="Martin F.M."/>
        </authorList>
    </citation>
    <scope>NUCLEOTIDE SEQUENCE</scope>
    <source>
        <strain evidence="1">UP504</strain>
    </source>
</reference>
<dbReference type="Proteomes" id="UP000886523">
    <property type="component" value="Unassembled WGS sequence"/>
</dbReference>
<comment type="caution">
    <text evidence="1">The sequence shown here is derived from an EMBL/GenBank/DDBJ whole genome shotgun (WGS) entry which is preliminary data.</text>
</comment>
<name>A0A9P6AQR2_9AGAM</name>
<sequence>MKTWERSLATITIPVGAVDWSRISMPPPVNHPWTCRKALQGIPQLGERDEDGDASSDDDDGVELEPVAELEDVRFLGDLDCLIGLRQCRLPPQGSVAPTAALHRVVRPMPEASQWYGIGYSRVLMARGPLTGCTRTSSGSCWQPGGCDVRTRYKDAPNTNPVWRTPEERSSSEFC</sequence>
<evidence type="ECO:0000313" key="2">
    <source>
        <dbReference type="Proteomes" id="UP000886523"/>
    </source>
</evidence>
<organism evidence="1 2">
    <name type="scientific">Hydnum rufescens UP504</name>
    <dbReference type="NCBI Taxonomy" id="1448309"/>
    <lineage>
        <taxon>Eukaryota</taxon>
        <taxon>Fungi</taxon>
        <taxon>Dikarya</taxon>
        <taxon>Basidiomycota</taxon>
        <taxon>Agaricomycotina</taxon>
        <taxon>Agaricomycetes</taxon>
        <taxon>Cantharellales</taxon>
        <taxon>Hydnaceae</taxon>
        <taxon>Hydnum</taxon>
    </lineage>
</organism>
<evidence type="ECO:0000313" key="1">
    <source>
        <dbReference type="EMBL" id="KAF9509942.1"/>
    </source>
</evidence>
<dbReference type="AlphaFoldDB" id="A0A9P6AQR2"/>
<protein>
    <submittedName>
        <fullName evidence="1">Uncharacterized protein</fullName>
    </submittedName>
</protein>
<dbReference type="EMBL" id="MU129026">
    <property type="protein sequence ID" value="KAF9509942.1"/>
    <property type="molecule type" value="Genomic_DNA"/>
</dbReference>
<keyword evidence="2" id="KW-1185">Reference proteome</keyword>